<evidence type="ECO:0000256" key="2">
    <source>
        <dbReference type="ARBA" id="ARBA00009759"/>
    </source>
</evidence>
<evidence type="ECO:0000256" key="6">
    <source>
        <dbReference type="ARBA" id="ARBA00022801"/>
    </source>
</evidence>
<dbReference type="InterPro" id="IPR020583">
    <property type="entry name" value="Inositol_monoP_metal-BS"/>
</dbReference>
<dbReference type="PROSITE" id="PS00630">
    <property type="entry name" value="IMP_2"/>
    <property type="match status" value="1"/>
</dbReference>
<dbReference type="InterPro" id="IPR000760">
    <property type="entry name" value="Inositol_monophosphatase-like"/>
</dbReference>
<dbReference type="GO" id="GO:0008441">
    <property type="term" value="F:3'(2'),5'-bisphosphate nucleotidase activity"/>
    <property type="evidence" value="ECO:0007669"/>
    <property type="project" value="UniProtKB-EC"/>
</dbReference>
<dbReference type="PANTHER" id="PTHR43028">
    <property type="entry name" value="3'(2'),5'-BISPHOSPHATE NUCLEOTIDASE 1"/>
    <property type="match status" value="1"/>
</dbReference>
<keyword evidence="20" id="KW-1185">Reference proteome</keyword>
<keyword evidence="7 18" id="KW-0460">Magnesium</keyword>
<organism evidence="19 20">
    <name type="scientific">Paramuricea clavata</name>
    <name type="common">Red gorgonian</name>
    <name type="synonym">Violescent sea-whip</name>
    <dbReference type="NCBI Taxonomy" id="317549"/>
    <lineage>
        <taxon>Eukaryota</taxon>
        <taxon>Metazoa</taxon>
        <taxon>Cnidaria</taxon>
        <taxon>Anthozoa</taxon>
        <taxon>Octocorallia</taxon>
        <taxon>Malacalcyonacea</taxon>
        <taxon>Plexauridae</taxon>
        <taxon>Paramuricea</taxon>
    </lineage>
</organism>
<evidence type="ECO:0000256" key="13">
    <source>
        <dbReference type="ARBA" id="ARBA00044479"/>
    </source>
</evidence>
<dbReference type="AlphaFoldDB" id="A0A6S7K494"/>
<dbReference type="EC" id="3.1.3.57" evidence="15"/>
<feature type="binding site" evidence="18">
    <location>
        <position position="121"/>
    </location>
    <ligand>
        <name>Mg(2+)</name>
        <dbReference type="ChEBI" id="CHEBI:18420"/>
        <label>1</label>
        <note>catalytic</note>
    </ligand>
</feature>
<dbReference type="GO" id="GO:0004441">
    <property type="term" value="F:inositol-1,4-bisphosphate 1-phosphatase activity"/>
    <property type="evidence" value="ECO:0007669"/>
    <property type="project" value="UniProtKB-EC"/>
</dbReference>
<evidence type="ECO:0000256" key="7">
    <source>
        <dbReference type="ARBA" id="ARBA00022842"/>
    </source>
</evidence>
<dbReference type="Pfam" id="PF00459">
    <property type="entry name" value="Inositol_P"/>
    <property type="match status" value="1"/>
</dbReference>
<feature type="binding site" evidence="18">
    <location>
        <position position="248"/>
    </location>
    <ligand>
        <name>Mg(2+)</name>
        <dbReference type="ChEBI" id="CHEBI:18420"/>
        <label>1</label>
        <note>catalytic</note>
    </ligand>
</feature>
<evidence type="ECO:0000256" key="5">
    <source>
        <dbReference type="ARBA" id="ARBA00022723"/>
    </source>
</evidence>
<dbReference type="InterPro" id="IPR050725">
    <property type="entry name" value="CysQ/Inositol_MonoPase"/>
</dbReference>
<comment type="cofactor">
    <cofactor evidence="1 18">
        <name>Mg(2+)</name>
        <dbReference type="ChEBI" id="CHEBI:18420"/>
    </cofactor>
</comment>
<evidence type="ECO:0000256" key="10">
    <source>
        <dbReference type="ARBA" id="ARBA00044465"/>
    </source>
</evidence>
<comment type="caution">
    <text evidence="19">The sequence shown here is derived from an EMBL/GenBank/DDBJ whole genome shotgun (WGS) entry which is preliminary data.</text>
</comment>
<comment type="catalytic activity">
    <reaction evidence="11">
        <text>adenosine 2',5'-bisphosphate + H2O = AMP + phosphate</text>
        <dbReference type="Rhea" id="RHEA:77643"/>
        <dbReference type="ChEBI" id="CHEBI:15377"/>
        <dbReference type="ChEBI" id="CHEBI:43474"/>
        <dbReference type="ChEBI" id="CHEBI:194156"/>
        <dbReference type="ChEBI" id="CHEBI:456215"/>
        <dbReference type="EC" id="3.1.3.7"/>
    </reaction>
    <physiologicalReaction direction="left-to-right" evidence="11">
        <dbReference type="Rhea" id="RHEA:77644"/>
    </physiologicalReaction>
</comment>
<evidence type="ECO:0000256" key="17">
    <source>
        <dbReference type="ARBA" id="ARBA00044554"/>
    </source>
</evidence>
<dbReference type="GO" id="GO:0046872">
    <property type="term" value="F:metal ion binding"/>
    <property type="evidence" value="ECO:0007669"/>
    <property type="project" value="UniProtKB-KW"/>
</dbReference>
<gene>
    <name evidence="19" type="ORF">PACLA_8A056947</name>
</gene>
<dbReference type="Proteomes" id="UP001152795">
    <property type="component" value="Unassembled WGS sequence"/>
</dbReference>
<evidence type="ECO:0000256" key="18">
    <source>
        <dbReference type="PIRSR" id="PIRSR600760-2"/>
    </source>
</evidence>
<comment type="catalytic activity">
    <reaction evidence="10">
        <text>1D-myo-inositol 1,3,4-trisphosphate + H2O = 1D-myo-inositol 3,4-bisphosphate + phosphate</text>
        <dbReference type="Rhea" id="RHEA:70319"/>
        <dbReference type="ChEBI" id="CHEBI:15377"/>
        <dbReference type="ChEBI" id="CHEBI:43474"/>
        <dbReference type="ChEBI" id="CHEBI:58414"/>
        <dbReference type="ChEBI" id="CHEBI:83241"/>
    </reaction>
    <physiologicalReaction direction="left-to-right" evidence="10">
        <dbReference type="Rhea" id="RHEA:70320"/>
    </physiologicalReaction>
</comment>
<evidence type="ECO:0000256" key="9">
    <source>
        <dbReference type="ARBA" id="ARBA00041815"/>
    </source>
</evidence>
<evidence type="ECO:0000256" key="12">
    <source>
        <dbReference type="ARBA" id="ARBA00044478"/>
    </source>
</evidence>
<dbReference type="CDD" id="cd01640">
    <property type="entry name" value="IPPase"/>
    <property type="match status" value="1"/>
</dbReference>
<comment type="catalytic activity">
    <reaction evidence="14">
        <text>3'-phosphoadenylyl sulfate + H2O = adenosine 5'-phosphosulfate + phosphate</text>
        <dbReference type="Rhea" id="RHEA:77639"/>
        <dbReference type="ChEBI" id="CHEBI:15377"/>
        <dbReference type="ChEBI" id="CHEBI:43474"/>
        <dbReference type="ChEBI" id="CHEBI:58243"/>
        <dbReference type="ChEBI" id="CHEBI:58339"/>
        <dbReference type="EC" id="3.1.3.7"/>
    </reaction>
    <physiologicalReaction direction="left-to-right" evidence="14">
        <dbReference type="Rhea" id="RHEA:77640"/>
    </physiologicalReaction>
</comment>
<dbReference type="InterPro" id="IPR020550">
    <property type="entry name" value="Inositol_monophosphatase_CS"/>
</dbReference>
<feature type="binding site" evidence="18">
    <location>
        <position position="80"/>
    </location>
    <ligand>
        <name>Mg(2+)</name>
        <dbReference type="ChEBI" id="CHEBI:18420"/>
        <label>1</label>
        <note>catalytic</note>
    </ligand>
</feature>
<name>A0A6S7K494_PARCT</name>
<keyword evidence="4" id="KW-0452">Lithium</keyword>
<keyword evidence="5 18" id="KW-0479">Metal-binding</keyword>
<proteinExistence type="inferred from homology"/>
<comment type="similarity">
    <text evidence="2">Belongs to the inositol monophosphatase superfamily.</text>
</comment>
<keyword evidence="6" id="KW-0378">Hydrolase</keyword>
<reference evidence="19" key="1">
    <citation type="submission" date="2020-04" db="EMBL/GenBank/DDBJ databases">
        <authorList>
            <person name="Alioto T."/>
            <person name="Alioto T."/>
            <person name="Gomez Garrido J."/>
        </authorList>
    </citation>
    <scope>NUCLEOTIDE SEQUENCE</scope>
    <source>
        <strain evidence="19">A484AB</strain>
    </source>
</reference>
<evidence type="ECO:0000256" key="16">
    <source>
        <dbReference type="ARBA" id="ARBA00044544"/>
    </source>
</evidence>
<evidence type="ECO:0000256" key="11">
    <source>
        <dbReference type="ARBA" id="ARBA00044466"/>
    </source>
</evidence>
<dbReference type="OrthoDB" id="411145at2759"/>
<dbReference type="Gene3D" id="3.30.540.10">
    <property type="entry name" value="Fructose-1,6-Bisphosphatase, subunit A, domain 1"/>
    <property type="match status" value="1"/>
</dbReference>
<dbReference type="PANTHER" id="PTHR43028:SF5">
    <property type="entry name" value="3'(2'),5'-BISPHOSPHATE NUCLEOTIDASE 1"/>
    <property type="match status" value="1"/>
</dbReference>
<feature type="binding site" evidence="18">
    <location>
        <position position="123"/>
    </location>
    <ligand>
        <name>Mg(2+)</name>
        <dbReference type="ChEBI" id="CHEBI:18420"/>
        <label>1</label>
        <note>catalytic</note>
    </ligand>
</feature>
<evidence type="ECO:0000256" key="1">
    <source>
        <dbReference type="ARBA" id="ARBA00001946"/>
    </source>
</evidence>
<evidence type="ECO:0000256" key="3">
    <source>
        <dbReference type="ARBA" id="ARBA00012633"/>
    </source>
</evidence>
<feature type="binding site" evidence="18">
    <location>
        <position position="124"/>
    </location>
    <ligand>
        <name>Mg(2+)</name>
        <dbReference type="ChEBI" id="CHEBI:18420"/>
        <label>1</label>
        <note>catalytic</note>
    </ligand>
</feature>
<comment type="catalytic activity">
    <reaction evidence="12">
        <text>1D-myo-inositol 1,4-bisphosphate + H2O = 1D-myo-inositol 4-phosphate + phosphate</text>
        <dbReference type="Rhea" id="RHEA:15553"/>
        <dbReference type="ChEBI" id="CHEBI:15377"/>
        <dbReference type="ChEBI" id="CHEBI:43474"/>
        <dbReference type="ChEBI" id="CHEBI:58282"/>
        <dbReference type="ChEBI" id="CHEBI:58469"/>
        <dbReference type="EC" id="3.1.3.57"/>
    </reaction>
    <physiologicalReaction direction="left-to-right" evidence="12">
        <dbReference type="Rhea" id="RHEA:15554"/>
    </physiologicalReaction>
</comment>
<evidence type="ECO:0000313" key="20">
    <source>
        <dbReference type="Proteomes" id="UP001152795"/>
    </source>
</evidence>
<evidence type="ECO:0000256" key="4">
    <source>
        <dbReference type="ARBA" id="ARBA00022671"/>
    </source>
</evidence>
<dbReference type="PROSITE" id="PS00629">
    <property type="entry name" value="IMP_1"/>
    <property type="match status" value="1"/>
</dbReference>
<protein>
    <recommendedName>
        <fullName evidence="8">3'(2'),5'-bisphosphate nucleotidase 1</fullName>
        <ecNumber evidence="15">3.1.3.57</ecNumber>
        <ecNumber evidence="3">3.1.3.7</ecNumber>
    </recommendedName>
    <alternativeName>
        <fullName evidence="16">3'-phosphoadenosine 5'-phosphate phosphatase</fullName>
    </alternativeName>
    <alternativeName>
        <fullName evidence="9">Bisphosphate 3'-nucleotidase 1</fullName>
    </alternativeName>
    <alternativeName>
        <fullName evidence="17">Inositol-polyphosphate 1-phosphatase</fullName>
    </alternativeName>
</protein>
<evidence type="ECO:0000256" key="15">
    <source>
        <dbReference type="ARBA" id="ARBA00044519"/>
    </source>
</evidence>
<evidence type="ECO:0000256" key="14">
    <source>
        <dbReference type="ARBA" id="ARBA00044484"/>
    </source>
</evidence>
<sequence length="311" mass="33550">MAVASSNAPFILRLVSCSVAAANKAGNIIRNVLQNGDLAVVDKGLGTGKFDPQTIADRAAQKCIITSLQKKFPAIKIVGEEEDCSEIIEVAETEDDSSVLQQQCPAQLQNCKEDEVVVWVDPLDGTKEFTDGLIEHVTVLIGISLDGKPIAGIIHQPFYKARENPNITGRTIWGVQGIGSFGYEKSTHDGLIIITTRSHSSKVNLEAIQAMNPTKIARAGGSGYKALSVLLGETDAYVYASKGTKRWDTCAPDAILRAAGGNITDVLGRPIQYKYNTDYMNYTGLVATLENHETLLSKIPDNVKDSISKNL</sequence>
<dbReference type="EC" id="3.1.3.7" evidence="3"/>
<comment type="catalytic activity">
    <reaction evidence="13">
        <text>adenosine 3',5'-bisphosphate + H2O = AMP + phosphate</text>
        <dbReference type="Rhea" id="RHEA:10040"/>
        <dbReference type="ChEBI" id="CHEBI:15377"/>
        <dbReference type="ChEBI" id="CHEBI:43474"/>
        <dbReference type="ChEBI" id="CHEBI:58343"/>
        <dbReference type="ChEBI" id="CHEBI:456215"/>
        <dbReference type="EC" id="3.1.3.7"/>
    </reaction>
    <physiologicalReaction direction="left-to-right" evidence="13">
        <dbReference type="Rhea" id="RHEA:10041"/>
    </physiologicalReaction>
</comment>
<evidence type="ECO:0000256" key="8">
    <source>
        <dbReference type="ARBA" id="ARBA00040342"/>
    </source>
</evidence>
<dbReference type="EMBL" id="CACRXK020023088">
    <property type="protein sequence ID" value="CAB4037444.1"/>
    <property type="molecule type" value="Genomic_DNA"/>
</dbReference>
<evidence type="ECO:0000313" key="19">
    <source>
        <dbReference type="EMBL" id="CAB4037444.1"/>
    </source>
</evidence>
<dbReference type="GO" id="GO:0046854">
    <property type="term" value="P:phosphatidylinositol phosphate biosynthetic process"/>
    <property type="evidence" value="ECO:0007669"/>
    <property type="project" value="InterPro"/>
</dbReference>
<dbReference type="SUPFAM" id="SSF56655">
    <property type="entry name" value="Carbohydrate phosphatase"/>
    <property type="match status" value="1"/>
</dbReference>
<dbReference type="FunFam" id="3.30.540.10:FF:000023">
    <property type="entry name" value="Protein CBR-TAG-231"/>
    <property type="match status" value="1"/>
</dbReference>
<dbReference type="FunFam" id="3.40.190.80:FF:000006">
    <property type="entry name" value="Bisphosphate nucleotidase 1"/>
    <property type="match status" value="1"/>
</dbReference>
<dbReference type="Gene3D" id="3.40.190.80">
    <property type="match status" value="1"/>
</dbReference>
<accession>A0A6S7K494</accession>